<accession>A0A178IQJ1</accession>
<dbReference type="EMBL" id="LRRQ01000018">
    <property type="protein sequence ID" value="OAM91639.1"/>
    <property type="molecule type" value="Genomic_DNA"/>
</dbReference>
<evidence type="ECO:0000256" key="2">
    <source>
        <dbReference type="SAM" id="SignalP"/>
    </source>
</evidence>
<evidence type="ECO:0000256" key="1">
    <source>
        <dbReference type="SAM" id="MobiDB-lite"/>
    </source>
</evidence>
<feature type="chain" id="PRO_5008089245" evidence="2">
    <location>
        <begin position="27"/>
        <end position="211"/>
    </location>
</feature>
<evidence type="ECO:0000313" key="3">
    <source>
        <dbReference type="EMBL" id="OAM91639.1"/>
    </source>
</evidence>
<organism evidence="3 4">
    <name type="scientific">Termitidicoccus mucosus</name>
    <dbReference type="NCBI Taxonomy" id="1184151"/>
    <lineage>
        <taxon>Bacteria</taxon>
        <taxon>Pseudomonadati</taxon>
        <taxon>Verrucomicrobiota</taxon>
        <taxon>Opitutia</taxon>
        <taxon>Opitutales</taxon>
        <taxon>Opitutaceae</taxon>
        <taxon>Termitidicoccus</taxon>
    </lineage>
</organism>
<sequence length="211" mass="23606">MKKNTKILLSALFAGVLAGGFLVNRAVNSKPPAPLDFQVTGPARPPGYDHEHTDKPGQTSADKDDWQARDAHAHHDAGRINKSETFPTTLENLKKYFPGMEEIPADWRNYKPKQTAVRPYPDMEAIVFDNREPQDQHDRTIIIGRNPRLQWGALTTVSAQDHRISTLTLPGIEIITIFSDFENTVVTRQSGPVQCSLCDPRTDSRKTAHTP</sequence>
<gene>
    <name evidence="3" type="ORF">AW736_02235</name>
</gene>
<dbReference type="RefSeq" id="WP_068768655.1">
    <property type="nucleotide sequence ID" value="NZ_CP109796.1"/>
</dbReference>
<evidence type="ECO:0000313" key="4">
    <source>
        <dbReference type="Proteomes" id="UP000078486"/>
    </source>
</evidence>
<feature type="compositionally biased region" description="Basic and acidic residues" evidence="1">
    <location>
        <begin position="47"/>
        <end position="81"/>
    </location>
</feature>
<keyword evidence="4" id="KW-1185">Reference proteome</keyword>
<name>A0A178IQJ1_9BACT</name>
<feature type="region of interest" description="Disordered" evidence="1">
    <location>
        <begin position="31"/>
        <end position="81"/>
    </location>
</feature>
<proteinExistence type="predicted"/>
<keyword evidence="2" id="KW-0732">Signal</keyword>
<feature type="signal peptide" evidence="2">
    <location>
        <begin position="1"/>
        <end position="26"/>
    </location>
</feature>
<dbReference type="AlphaFoldDB" id="A0A178IQJ1"/>
<comment type="caution">
    <text evidence="3">The sequence shown here is derived from an EMBL/GenBank/DDBJ whole genome shotgun (WGS) entry which is preliminary data.</text>
</comment>
<reference evidence="3 4" key="1">
    <citation type="submission" date="2016-01" db="EMBL/GenBank/DDBJ databases">
        <title>High potential of lignocellulose degradation of a new Verrucomicrobia species.</title>
        <authorList>
            <person name="Wang Y."/>
            <person name="Shi Y."/>
            <person name="Qiu Z."/>
            <person name="Liu S."/>
            <person name="Yang H."/>
        </authorList>
    </citation>
    <scope>NUCLEOTIDE SEQUENCE [LARGE SCALE GENOMIC DNA]</scope>
    <source>
        <strain evidence="3 4">TSB47</strain>
    </source>
</reference>
<dbReference type="Proteomes" id="UP000078486">
    <property type="component" value="Unassembled WGS sequence"/>
</dbReference>
<protein>
    <submittedName>
        <fullName evidence="3">Uncharacterized protein</fullName>
    </submittedName>
</protein>